<gene>
    <name evidence="6" type="ORF">CcCBS67573_g06164</name>
</gene>
<dbReference type="GO" id="GO:0030026">
    <property type="term" value="P:intracellular manganese ion homeostasis"/>
    <property type="evidence" value="ECO:0007669"/>
    <property type="project" value="TreeGrafter"/>
</dbReference>
<proteinExistence type="predicted"/>
<sequence length="539" mass="57412">MSDQSAGIELKTFRAASSAAASVADSTTTYTDTATLLIPNDTAGPRKDSEGFRFLDFLKFVGPGFMIGVGYLDPGNWATDLAAGSQFGYSLLFIILTANIMATVLQYLCIKLGIVTNNDLAMSCRKHFSPSVNICLYILCELAIIATDLAEVIGTAIALNLLFALPLVWGVALTSLDVLIVLAFWGSNNLRKFEFAIIGLVGLVAICFLYLVIASRPVLGEVLLGFLPSTSIFHVDGQLYLAIGIIGATIMPHNLYLHSSIVRYRSNAESSNLGEISDLPPQPETLDSEITQPMKRLKTIHQDIRYSNLDSVVALYGALLINSAILIVAAAEFFKSGDGKVAEIKDAYFLLIKHLGPAAGFVFALALFCAGQSSTITGTLAGQVVTEGFLGPTAAAKFKPSLQRLVTRLLAIVPAMTAAIVTGEKGMNELLVASQVVLSLQLPFAVWPLVWVTCGAGDGLGMNVSFVRDFQAVPVSEAVMELEDSVDEGGKEDEDGKEDDGKDTVVVDFANKGALKVAAILIAVLITVFNVVLLVNMAI</sequence>
<dbReference type="PANTHER" id="PTHR11706:SF101">
    <property type="entry name" value="MANGANESE TRANSPORTER SMF1"/>
    <property type="match status" value="1"/>
</dbReference>
<dbReference type="EMBL" id="QEAP01000250">
    <property type="protein sequence ID" value="TPX71569.1"/>
    <property type="molecule type" value="Genomic_DNA"/>
</dbReference>
<evidence type="ECO:0000313" key="6">
    <source>
        <dbReference type="EMBL" id="TPX71569.1"/>
    </source>
</evidence>
<dbReference type="InterPro" id="IPR001046">
    <property type="entry name" value="NRAMP_fam"/>
</dbReference>
<evidence type="ECO:0000256" key="2">
    <source>
        <dbReference type="ARBA" id="ARBA00022692"/>
    </source>
</evidence>
<feature type="transmembrane region" description="Helical" evidence="5">
    <location>
        <begin position="517"/>
        <end position="538"/>
    </location>
</feature>
<protein>
    <recommendedName>
        <fullName evidence="8">Natural resistance-associated macrophage protein</fullName>
    </recommendedName>
</protein>
<evidence type="ECO:0000256" key="4">
    <source>
        <dbReference type="ARBA" id="ARBA00023136"/>
    </source>
</evidence>
<dbReference type="GO" id="GO:0015086">
    <property type="term" value="F:cadmium ion transmembrane transporter activity"/>
    <property type="evidence" value="ECO:0007669"/>
    <property type="project" value="TreeGrafter"/>
</dbReference>
<dbReference type="Proteomes" id="UP000320333">
    <property type="component" value="Unassembled WGS sequence"/>
</dbReference>
<dbReference type="STRING" id="246404.A0A507F5K6"/>
<evidence type="ECO:0000256" key="1">
    <source>
        <dbReference type="ARBA" id="ARBA00004141"/>
    </source>
</evidence>
<dbReference type="GO" id="GO:0005886">
    <property type="term" value="C:plasma membrane"/>
    <property type="evidence" value="ECO:0007669"/>
    <property type="project" value="TreeGrafter"/>
</dbReference>
<keyword evidence="4 5" id="KW-0472">Membrane</keyword>
<dbReference type="OrthoDB" id="409173at2759"/>
<dbReference type="Pfam" id="PF01566">
    <property type="entry name" value="Nramp"/>
    <property type="match status" value="1"/>
</dbReference>
<accession>A0A507F5K6</accession>
<feature type="transmembrane region" description="Helical" evidence="5">
    <location>
        <begin position="197"/>
        <end position="219"/>
    </location>
</feature>
<keyword evidence="2 5" id="KW-0812">Transmembrane</keyword>
<feature type="transmembrane region" description="Helical" evidence="5">
    <location>
        <begin position="134"/>
        <end position="157"/>
    </location>
</feature>
<reference evidence="6 7" key="1">
    <citation type="journal article" date="2019" name="Sci. Rep.">
        <title>Comparative genomics of chytrid fungi reveal insights into the obligate biotrophic and pathogenic lifestyle of Synchytrium endobioticum.</title>
        <authorList>
            <person name="van de Vossenberg B.T.L.H."/>
            <person name="Warris S."/>
            <person name="Nguyen H.D.T."/>
            <person name="van Gent-Pelzer M.P.E."/>
            <person name="Joly D.L."/>
            <person name="van de Geest H.C."/>
            <person name="Bonants P.J.M."/>
            <person name="Smith D.S."/>
            <person name="Levesque C.A."/>
            <person name="van der Lee T.A.J."/>
        </authorList>
    </citation>
    <scope>NUCLEOTIDE SEQUENCE [LARGE SCALE GENOMIC DNA]</scope>
    <source>
        <strain evidence="6 7">CBS 675.73</strain>
    </source>
</reference>
<dbReference type="NCBIfam" id="TIGR01197">
    <property type="entry name" value="nramp"/>
    <property type="match status" value="1"/>
</dbReference>
<evidence type="ECO:0000256" key="3">
    <source>
        <dbReference type="ARBA" id="ARBA00022989"/>
    </source>
</evidence>
<keyword evidence="7" id="KW-1185">Reference proteome</keyword>
<feature type="transmembrane region" description="Helical" evidence="5">
    <location>
        <begin position="163"/>
        <end position="185"/>
    </location>
</feature>
<dbReference type="AlphaFoldDB" id="A0A507F5K6"/>
<dbReference type="PANTHER" id="PTHR11706">
    <property type="entry name" value="SOLUTE CARRIER PROTEIN FAMILY 11 MEMBER"/>
    <property type="match status" value="1"/>
</dbReference>
<comment type="caution">
    <text evidence="6">The sequence shown here is derived from an EMBL/GenBank/DDBJ whole genome shotgun (WGS) entry which is preliminary data.</text>
</comment>
<evidence type="ECO:0008006" key="8">
    <source>
        <dbReference type="Google" id="ProtNLM"/>
    </source>
</evidence>
<dbReference type="PRINTS" id="PR00447">
    <property type="entry name" value="NATRESASSCMP"/>
</dbReference>
<name>A0A507F5K6_9FUNG</name>
<keyword evidence="3 5" id="KW-1133">Transmembrane helix</keyword>
<evidence type="ECO:0000256" key="5">
    <source>
        <dbReference type="SAM" id="Phobius"/>
    </source>
</evidence>
<dbReference type="NCBIfam" id="NF037982">
    <property type="entry name" value="Nramp_1"/>
    <property type="match status" value="1"/>
</dbReference>
<feature type="transmembrane region" description="Helical" evidence="5">
    <location>
        <begin position="312"/>
        <end position="331"/>
    </location>
</feature>
<feature type="transmembrane region" description="Helical" evidence="5">
    <location>
        <begin position="92"/>
        <end position="114"/>
    </location>
</feature>
<feature type="transmembrane region" description="Helical" evidence="5">
    <location>
        <begin position="239"/>
        <end position="257"/>
    </location>
</feature>
<organism evidence="6 7">
    <name type="scientific">Chytriomyces confervae</name>
    <dbReference type="NCBI Taxonomy" id="246404"/>
    <lineage>
        <taxon>Eukaryota</taxon>
        <taxon>Fungi</taxon>
        <taxon>Fungi incertae sedis</taxon>
        <taxon>Chytridiomycota</taxon>
        <taxon>Chytridiomycota incertae sedis</taxon>
        <taxon>Chytridiomycetes</taxon>
        <taxon>Chytridiales</taxon>
        <taxon>Chytriomycetaceae</taxon>
        <taxon>Chytriomyces</taxon>
    </lineage>
</organism>
<evidence type="ECO:0000313" key="7">
    <source>
        <dbReference type="Proteomes" id="UP000320333"/>
    </source>
</evidence>
<feature type="transmembrane region" description="Helical" evidence="5">
    <location>
        <begin position="54"/>
        <end position="72"/>
    </location>
</feature>
<comment type="subcellular location">
    <subcellularLocation>
        <location evidence="1">Membrane</location>
        <topology evidence="1">Multi-pass membrane protein</topology>
    </subcellularLocation>
</comment>
<dbReference type="GO" id="GO:0005384">
    <property type="term" value="F:manganese ion transmembrane transporter activity"/>
    <property type="evidence" value="ECO:0007669"/>
    <property type="project" value="TreeGrafter"/>
</dbReference>
<dbReference type="GO" id="GO:0034755">
    <property type="term" value="P:iron ion transmembrane transport"/>
    <property type="evidence" value="ECO:0007669"/>
    <property type="project" value="TreeGrafter"/>
</dbReference>
<feature type="transmembrane region" description="Helical" evidence="5">
    <location>
        <begin position="351"/>
        <end position="370"/>
    </location>
</feature>